<evidence type="ECO:0000259" key="1">
    <source>
        <dbReference type="PROSITE" id="PS50011"/>
    </source>
</evidence>
<dbReference type="AlphaFoldDB" id="M2QNC0"/>
<dbReference type="InterPro" id="IPR000719">
    <property type="entry name" value="Prot_kinase_dom"/>
</dbReference>
<accession>M2QNC0</accession>
<evidence type="ECO:0000313" key="3">
    <source>
        <dbReference type="Proteomes" id="UP000016930"/>
    </source>
</evidence>
<dbReference type="PANTHER" id="PTHR44329">
    <property type="entry name" value="SERINE/THREONINE-PROTEIN KINASE TNNI3K-RELATED"/>
    <property type="match status" value="1"/>
</dbReference>
<dbReference type="InterPro" id="IPR001245">
    <property type="entry name" value="Ser-Thr/Tyr_kinase_cat_dom"/>
</dbReference>
<dbReference type="PIRSF" id="PIRSF000654">
    <property type="entry name" value="Integrin-linked_kinase"/>
    <property type="match status" value="1"/>
</dbReference>
<dbReference type="EMBL" id="KB445805">
    <property type="protein sequence ID" value="EMD33670.1"/>
    <property type="molecule type" value="Genomic_DNA"/>
</dbReference>
<dbReference type="PROSITE" id="PS50011">
    <property type="entry name" value="PROTEIN_KINASE_DOM"/>
    <property type="match status" value="1"/>
</dbReference>
<evidence type="ECO:0000313" key="2">
    <source>
        <dbReference type="EMBL" id="EMD33670.1"/>
    </source>
</evidence>
<dbReference type="InterPro" id="IPR051681">
    <property type="entry name" value="Ser/Thr_Kinases-Pseudokinases"/>
</dbReference>
<keyword evidence="3" id="KW-1185">Reference proteome</keyword>
<dbReference type="PROSITE" id="PS00108">
    <property type="entry name" value="PROTEIN_KINASE_ST"/>
    <property type="match status" value="1"/>
</dbReference>
<dbReference type="OrthoDB" id="2802347at2759"/>
<reference evidence="2 3" key="1">
    <citation type="journal article" date="2012" name="Proc. Natl. Acad. Sci. U.S.A.">
        <title>Comparative genomics of Ceriporiopsis subvermispora and Phanerochaete chrysosporium provide insight into selective ligninolysis.</title>
        <authorList>
            <person name="Fernandez-Fueyo E."/>
            <person name="Ruiz-Duenas F.J."/>
            <person name="Ferreira P."/>
            <person name="Floudas D."/>
            <person name="Hibbett D.S."/>
            <person name="Canessa P."/>
            <person name="Larrondo L.F."/>
            <person name="James T.Y."/>
            <person name="Seelenfreund D."/>
            <person name="Lobos S."/>
            <person name="Polanco R."/>
            <person name="Tello M."/>
            <person name="Honda Y."/>
            <person name="Watanabe T."/>
            <person name="Watanabe T."/>
            <person name="Ryu J.S."/>
            <person name="Kubicek C.P."/>
            <person name="Schmoll M."/>
            <person name="Gaskell J."/>
            <person name="Hammel K.E."/>
            <person name="St John F.J."/>
            <person name="Vanden Wymelenberg A."/>
            <person name="Sabat G."/>
            <person name="Splinter BonDurant S."/>
            <person name="Syed K."/>
            <person name="Yadav J.S."/>
            <person name="Doddapaneni H."/>
            <person name="Subramanian V."/>
            <person name="Lavin J.L."/>
            <person name="Oguiza J.A."/>
            <person name="Perez G."/>
            <person name="Pisabarro A.G."/>
            <person name="Ramirez L."/>
            <person name="Santoyo F."/>
            <person name="Master E."/>
            <person name="Coutinho P.M."/>
            <person name="Henrissat B."/>
            <person name="Lombard V."/>
            <person name="Magnuson J.K."/>
            <person name="Kuees U."/>
            <person name="Hori C."/>
            <person name="Igarashi K."/>
            <person name="Samejima M."/>
            <person name="Held B.W."/>
            <person name="Barry K.W."/>
            <person name="LaButti K.M."/>
            <person name="Lapidus A."/>
            <person name="Lindquist E.A."/>
            <person name="Lucas S.M."/>
            <person name="Riley R."/>
            <person name="Salamov A.A."/>
            <person name="Hoffmeister D."/>
            <person name="Schwenk D."/>
            <person name="Hadar Y."/>
            <person name="Yarden O."/>
            <person name="de Vries R.P."/>
            <person name="Wiebenga A."/>
            <person name="Stenlid J."/>
            <person name="Eastwood D."/>
            <person name="Grigoriev I.V."/>
            <person name="Berka R.M."/>
            <person name="Blanchette R.A."/>
            <person name="Kersten P."/>
            <person name="Martinez A.T."/>
            <person name="Vicuna R."/>
            <person name="Cullen D."/>
        </authorList>
    </citation>
    <scope>NUCLEOTIDE SEQUENCE [LARGE SCALE GENOMIC DNA]</scope>
    <source>
        <strain evidence="2 3">B</strain>
    </source>
</reference>
<sequence length="243" mass="27491">LCKEATVWKYLNHPNVTKFHGILVPNSNGPLGLVSTWMENGTLDAYLSDKPESNRLELIRNVIDGLCYLHELGLCHGDLKALNILVNKAGIASLADFGLASFSYNEKTRFIMETTVKSLSLRWAPPEIVDPSVIGKEEACPSTSADVYSFAWVMWEVFTGRYPFHAYRDVAVYIPIMNGARPDRPTKAEAIGLSKQVWDLMEQCWHINESSRPVIHEVQRHFDDILQQRKAKPLPSPSQWPLI</sequence>
<protein>
    <recommendedName>
        <fullName evidence="1">Protein kinase domain-containing protein</fullName>
    </recommendedName>
</protein>
<dbReference type="SMART" id="SM00220">
    <property type="entry name" value="S_TKc"/>
    <property type="match status" value="1"/>
</dbReference>
<dbReference type="Pfam" id="PF07714">
    <property type="entry name" value="PK_Tyr_Ser-Thr"/>
    <property type="match status" value="1"/>
</dbReference>
<dbReference type="PANTHER" id="PTHR44329:SF261">
    <property type="entry name" value="ZINC FINGER CONTAINING PROTEIN KINASE-RELATED"/>
    <property type="match status" value="1"/>
</dbReference>
<feature type="domain" description="Protein kinase" evidence="1">
    <location>
        <begin position="1"/>
        <end position="226"/>
    </location>
</feature>
<proteinExistence type="predicted"/>
<name>M2QNC0_CERS8</name>
<organism evidence="2 3">
    <name type="scientific">Ceriporiopsis subvermispora (strain B)</name>
    <name type="common">White-rot fungus</name>
    <name type="synonym">Gelatoporia subvermispora</name>
    <dbReference type="NCBI Taxonomy" id="914234"/>
    <lineage>
        <taxon>Eukaryota</taxon>
        <taxon>Fungi</taxon>
        <taxon>Dikarya</taxon>
        <taxon>Basidiomycota</taxon>
        <taxon>Agaricomycotina</taxon>
        <taxon>Agaricomycetes</taxon>
        <taxon>Polyporales</taxon>
        <taxon>Gelatoporiaceae</taxon>
        <taxon>Gelatoporia</taxon>
    </lineage>
</organism>
<dbReference type="SUPFAM" id="SSF56112">
    <property type="entry name" value="Protein kinase-like (PK-like)"/>
    <property type="match status" value="1"/>
</dbReference>
<dbReference type="STRING" id="914234.M2QNC0"/>
<feature type="non-terminal residue" evidence="2">
    <location>
        <position position="1"/>
    </location>
</feature>
<dbReference type="GO" id="GO:0004674">
    <property type="term" value="F:protein serine/threonine kinase activity"/>
    <property type="evidence" value="ECO:0007669"/>
    <property type="project" value="TreeGrafter"/>
</dbReference>
<dbReference type="GO" id="GO:0005524">
    <property type="term" value="F:ATP binding"/>
    <property type="evidence" value="ECO:0007669"/>
    <property type="project" value="InterPro"/>
</dbReference>
<dbReference type="Proteomes" id="UP000016930">
    <property type="component" value="Unassembled WGS sequence"/>
</dbReference>
<dbReference type="HOGENOM" id="CLU_000288_7_18_1"/>
<dbReference type="InterPro" id="IPR008271">
    <property type="entry name" value="Ser/Thr_kinase_AS"/>
</dbReference>
<dbReference type="Gene3D" id="1.10.510.10">
    <property type="entry name" value="Transferase(Phosphotransferase) domain 1"/>
    <property type="match status" value="1"/>
</dbReference>
<dbReference type="InterPro" id="IPR011009">
    <property type="entry name" value="Kinase-like_dom_sf"/>
</dbReference>
<gene>
    <name evidence="2" type="ORF">CERSUDRAFT_56627</name>
</gene>